<reference evidence="2 3" key="1">
    <citation type="submission" date="2023-12" db="EMBL/GenBank/DDBJ databases">
        <title>Baltic Sea Cyanobacteria.</title>
        <authorList>
            <person name="Delbaje E."/>
            <person name="Fewer D.P."/>
            <person name="Shishido T.K."/>
        </authorList>
    </citation>
    <scope>NUCLEOTIDE SEQUENCE [LARGE SCALE GENOMIC DNA]</scope>
    <source>
        <strain evidence="2 3">UHCC-0300</strain>
    </source>
</reference>
<dbReference type="InterPro" id="IPR000639">
    <property type="entry name" value="Epox_hydrolase-like"/>
</dbReference>
<keyword evidence="3" id="KW-1185">Reference proteome</keyword>
<keyword evidence="2" id="KW-0378">Hydrolase</keyword>
<dbReference type="GO" id="GO:0016787">
    <property type="term" value="F:hydrolase activity"/>
    <property type="evidence" value="ECO:0007669"/>
    <property type="project" value="UniProtKB-KW"/>
</dbReference>
<dbReference type="SUPFAM" id="SSF53474">
    <property type="entry name" value="alpha/beta-Hydrolases"/>
    <property type="match status" value="1"/>
</dbReference>
<dbReference type="RefSeq" id="WP_323197432.1">
    <property type="nucleotide sequence ID" value="NZ_JAYGHG010000035.1"/>
</dbReference>
<evidence type="ECO:0000313" key="3">
    <source>
        <dbReference type="Proteomes" id="UP001302120"/>
    </source>
</evidence>
<dbReference type="PRINTS" id="PR00111">
    <property type="entry name" value="ABHYDROLASE"/>
</dbReference>
<dbReference type="PANTHER" id="PTHR43798">
    <property type="entry name" value="MONOACYLGLYCEROL LIPASE"/>
    <property type="match status" value="1"/>
</dbReference>
<protein>
    <submittedName>
        <fullName evidence="2">Alpha/beta hydrolase</fullName>
    </submittedName>
</protein>
<feature type="domain" description="AB hydrolase-1" evidence="1">
    <location>
        <begin position="30"/>
        <end position="117"/>
    </location>
</feature>
<dbReference type="Proteomes" id="UP001302120">
    <property type="component" value="Unassembled WGS sequence"/>
</dbReference>
<evidence type="ECO:0000259" key="1">
    <source>
        <dbReference type="Pfam" id="PF00561"/>
    </source>
</evidence>
<name>A0ABU5UJI3_9CYAN</name>
<dbReference type="Gene3D" id="3.40.50.1820">
    <property type="entry name" value="alpha/beta hydrolase"/>
    <property type="match status" value="1"/>
</dbReference>
<proteinExistence type="predicted"/>
<dbReference type="PANTHER" id="PTHR43798:SF33">
    <property type="entry name" value="HYDROLASE, PUTATIVE (AFU_ORTHOLOGUE AFUA_2G14860)-RELATED"/>
    <property type="match status" value="1"/>
</dbReference>
<dbReference type="InterPro" id="IPR000073">
    <property type="entry name" value="AB_hydrolase_1"/>
</dbReference>
<comment type="caution">
    <text evidence="2">The sequence shown here is derived from an EMBL/GenBank/DDBJ whole genome shotgun (WGS) entry which is preliminary data.</text>
</comment>
<dbReference type="Pfam" id="PF00561">
    <property type="entry name" value="Abhydrolase_1"/>
    <property type="match status" value="1"/>
</dbReference>
<dbReference type="InterPro" id="IPR029058">
    <property type="entry name" value="AB_hydrolase_fold"/>
</dbReference>
<dbReference type="EMBL" id="JAYGHG010000035">
    <property type="protein sequence ID" value="MEA5583131.1"/>
    <property type="molecule type" value="Genomic_DNA"/>
</dbReference>
<dbReference type="InterPro" id="IPR050266">
    <property type="entry name" value="AB_hydrolase_sf"/>
</dbReference>
<dbReference type="PRINTS" id="PR00412">
    <property type="entry name" value="EPOXHYDRLASE"/>
</dbReference>
<accession>A0ABU5UJI3</accession>
<organism evidence="2 3">
    <name type="scientific">Nodularia harveyana UHCC-0300</name>
    <dbReference type="NCBI Taxonomy" id="2974287"/>
    <lineage>
        <taxon>Bacteria</taxon>
        <taxon>Bacillati</taxon>
        <taxon>Cyanobacteriota</taxon>
        <taxon>Cyanophyceae</taxon>
        <taxon>Nostocales</taxon>
        <taxon>Nodulariaceae</taxon>
        <taxon>Nodularia</taxon>
    </lineage>
</organism>
<sequence>MLNFDQFPSKYATVNDGVKLHYRLGGQGTPVILLHGWMGSSHTWRKIAPILAQTHTVVVPDMRGYGASDITTDGYDAVNSAKDILGILEAEGFSKAHVVGHDMGALVAMAFAGTFADITHTLTYLDEPLVGYNLEGFTSFKEESHGGFWHFGLHYAPGLVEILYKGHEQELVDYIMPLMAANKDAVTTEDRKIYAASLLRENGITGNVGWYRAAFETGKQLRAIGDQKLKVPVLAYGGQYGVSITCEQMKIVSDRVTGGIVANCGHLLPEEAPEFLAEKMTEFFQQHQ</sequence>
<evidence type="ECO:0000313" key="2">
    <source>
        <dbReference type="EMBL" id="MEA5583131.1"/>
    </source>
</evidence>
<gene>
    <name evidence="2" type="ORF">VB620_17500</name>
</gene>